<dbReference type="KEGG" id="dalk:DSCA_01390"/>
<dbReference type="InterPro" id="IPR001789">
    <property type="entry name" value="Sig_transdc_resp-reg_receiver"/>
</dbReference>
<dbReference type="SUPFAM" id="SSF47384">
    <property type="entry name" value="Homodimeric domain of signal transducing histidine kinase"/>
    <property type="match status" value="1"/>
</dbReference>
<sequence length="798" mass="88614">MLLKENAIFPQKTQGLNMPEKPSYEQLEKRIRELERAESERKIAVEALRESEARFRLLYERAPVGYQSLDGDGQFIEVNQAWLDTFGYKKEEVIGKSFSEFLHPDWADHFKHNFPRFKAVGEILGVEFEMVKKNGSTIWVSFNGRVVKDRYDNFQQTHCVLHDITEQRTAEQAIHESEEKYRRLAEECPISIMTFDHSGMVTFVNKWHLEKFAGGKHPASFFVGQKITELPGIVGAGVADALGKVFEGRHVVLDCVYFPFFTGGHAGYQSIKAVPIYKDGQFVSGILIREDVTGQKLAEEALKESEAKYRVIMESMNDPIYICSADFRVEYMNPAMIKMAGRHAIGESCHNVIHGLDEKCPTCIHQKVMAGESITREVELLKENRTFSVSNSPIFHADGSVSKLTVFRDVTNVKIMENCILQSQKLEAIGTLAGGIAHDFNNILSAVIGYTEIALDDEMPLDAPARNSLENVLKAGLRAKDLVKQILAFSRQTQYEKKPISLGPIVQEVLKLIRASLPTNIEIRQRGLGGGSTVFGDPIQIHQVLMNLCTNAGHAMRNSGGLLEVGLSRVEYSPSDITKPMDVKPGAYVELTVADSGPGMSPTVREQIFNPFFTTKAKEEGTGLGLSVAHGIVKEHDGAIRVDSQPGAGTTFSIFLPLLADAKETDAAPEEPLPPGTERILVVDDEKAIANVSKMILERLGYRVTAVSSSLDALDRFAGHPADFDLVITDQTMPVITGDQLALKIWALRPDIPVILCTGFSHVVDEVHARKIGIRDFIMKPVVRRDLAVNVRRVLDEG</sequence>
<dbReference type="CDD" id="cd00130">
    <property type="entry name" value="PAS"/>
    <property type="match status" value="2"/>
</dbReference>
<feature type="coiled-coil region" evidence="5">
    <location>
        <begin position="24"/>
        <end position="54"/>
    </location>
</feature>
<dbReference type="EMBL" id="AP021874">
    <property type="protein sequence ID" value="BBO66209.1"/>
    <property type="molecule type" value="Genomic_DNA"/>
</dbReference>
<dbReference type="InterPro" id="IPR011006">
    <property type="entry name" value="CheY-like_superfamily"/>
</dbReference>
<dbReference type="InterPro" id="IPR001610">
    <property type="entry name" value="PAC"/>
</dbReference>
<feature type="domain" description="PAS" evidence="8">
    <location>
        <begin position="305"/>
        <end position="341"/>
    </location>
</feature>
<dbReference type="AlphaFoldDB" id="A0A5K7YEQ6"/>
<dbReference type="Pfam" id="PF00072">
    <property type="entry name" value="Response_reg"/>
    <property type="match status" value="1"/>
</dbReference>
<evidence type="ECO:0000313" key="10">
    <source>
        <dbReference type="EMBL" id="BBO66209.1"/>
    </source>
</evidence>
<dbReference type="Proteomes" id="UP000427906">
    <property type="component" value="Chromosome"/>
</dbReference>
<keyword evidence="5" id="KW-0175">Coiled coil</keyword>
<evidence type="ECO:0000256" key="2">
    <source>
        <dbReference type="ARBA" id="ARBA00012438"/>
    </source>
</evidence>
<dbReference type="SMART" id="SM00387">
    <property type="entry name" value="HATPase_c"/>
    <property type="match status" value="1"/>
</dbReference>
<dbReference type="InterPro" id="IPR000700">
    <property type="entry name" value="PAS-assoc_C"/>
</dbReference>
<dbReference type="GO" id="GO:0000155">
    <property type="term" value="F:phosphorelay sensor kinase activity"/>
    <property type="evidence" value="ECO:0007669"/>
    <property type="project" value="InterPro"/>
</dbReference>
<dbReference type="PANTHER" id="PTHR43065:SF42">
    <property type="entry name" value="TWO-COMPONENT SENSOR PPRA"/>
    <property type="match status" value="1"/>
</dbReference>
<dbReference type="SUPFAM" id="SSF55874">
    <property type="entry name" value="ATPase domain of HSP90 chaperone/DNA topoisomerase II/histidine kinase"/>
    <property type="match status" value="1"/>
</dbReference>
<evidence type="ECO:0000313" key="11">
    <source>
        <dbReference type="Proteomes" id="UP000427906"/>
    </source>
</evidence>
<dbReference type="CDD" id="cd00156">
    <property type="entry name" value="REC"/>
    <property type="match status" value="1"/>
</dbReference>
<dbReference type="SUPFAM" id="SSF55785">
    <property type="entry name" value="PYP-like sensor domain (PAS domain)"/>
    <property type="match status" value="3"/>
</dbReference>
<evidence type="ECO:0000259" key="8">
    <source>
        <dbReference type="PROSITE" id="PS50112"/>
    </source>
</evidence>
<dbReference type="InterPro" id="IPR003594">
    <property type="entry name" value="HATPase_dom"/>
</dbReference>
<dbReference type="InterPro" id="IPR013656">
    <property type="entry name" value="PAS_4"/>
</dbReference>
<dbReference type="InterPro" id="IPR005467">
    <property type="entry name" value="His_kinase_dom"/>
</dbReference>
<dbReference type="SUPFAM" id="SSF52172">
    <property type="entry name" value="CheY-like"/>
    <property type="match status" value="1"/>
</dbReference>
<dbReference type="SMART" id="SM00448">
    <property type="entry name" value="REC"/>
    <property type="match status" value="1"/>
</dbReference>
<dbReference type="Gene3D" id="3.30.450.20">
    <property type="entry name" value="PAS domain"/>
    <property type="match status" value="3"/>
</dbReference>
<evidence type="ECO:0000259" key="9">
    <source>
        <dbReference type="PROSITE" id="PS50113"/>
    </source>
</evidence>
<evidence type="ECO:0000259" key="7">
    <source>
        <dbReference type="PROSITE" id="PS50110"/>
    </source>
</evidence>
<dbReference type="InterPro" id="IPR036890">
    <property type="entry name" value="HATPase_C_sf"/>
</dbReference>
<evidence type="ECO:0000256" key="3">
    <source>
        <dbReference type="ARBA" id="ARBA00022553"/>
    </source>
</evidence>
<comment type="catalytic activity">
    <reaction evidence="1">
        <text>ATP + protein L-histidine = ADP + protein N-phospho-L-histidine.</text>
        <dbReference type="EC" id="2.7.13.3"/>
    </reaction>
</comment>
<evidence type="ECO:0000256" key="1">
    <source>
        <dbReference type="ARBA" id="ARBA00000085"/>
    </source>
</evidence>
<gene>
    <name evidence="10" type="ORF">DSCA_01390</name>
</gene>
<feature type="modified residue" description="4-aspartylphosphate" evidence="4">
    <location>
        <position position="730"/>
    </location>
</feature>
<dbReference type="Gene3D" id="1.10.287.130">
    <property type="match status" value="1"/>
</dbReference>
<feature type="domain" description="PAC" evidence="9">
    <location>
        <begin position="124"/>
        <end position="176"/>
    </location>
</feature>
<dbReference type="InterPro" id="IPR004358">
    <property type="entry name" value="Sig_transdc_His_kin-like_C"/>
</dbReference>
<dbReference type="InterPro" id="IPR036097">
    <property type="entry name" value="HisK_dim/P_sf"/>
</dbReference>
<name>A0A5K7YEQ6_9BACT</name>
<dbReference type="PROSITE" id="PS50110">
    <property type="entry name" value="RESPONSE_REGULATORY"/>
    <property type="match status" value="1"/>
</dbReference>
<keyword evidence="3 4" id="KW-0597">Phosphoprotein</keyword>
<dbReference type="SMART" id="SM00388">
    <property type="entry name" value="HisKA"/>
    <property type="match status" value="1"/>
</dbReference>
<evidence type="ECO:0000259" key="6">
    <source>
        <dbReference type="PROSITE" id="PS50109"/>
    </source>
</evidence>
<reference evidence="10 11" key="1">
    <citation type="submission" date="2019-11" db="EMBL/GenBank/DDBJ databases">
        <title>Comparative genomics of hydrocarbon-degrading Desulfosarcina strains.</title>
        <authorList>
            <person name="Watanabe M."/>
            <person name="Kojima H."/>
            <person name="Fukui M."/>
        </authorList>
    </citation>
    <scope>NUCLEOTIDE SEQUENCE [LARGE SCALE GENOMIC DNA]</scope>
    <source>
        <strain evidence="10 11">PL12</strain>
    </source>
</reference>
<keyword evidence="11" id="KW-1185">Reference proteome</keyword>
<dbReference type="OrthoDB" id="5487437at2"/>
<proteinExistence type="predicted"/>
<evidence type="ECO:0000256" key="5">
    <source>
        <dbReference type="SAM" id="Coils"/>
    </source>
</evidence>
<dbReference type="SMART" id="SM00086">
    <property type="entry name" value="PAC"/>
    <property type="match status" value="1"/>
</dbReference>
<dbReference type="Pfam" id="PF00512">
    <property type="entry name" value="HisKA"/>
    <property type="match status" value="1"/>
</dbReference>
<protein>
    <recommendedName>
        <fullName evidence="2">histidine kinase</fullName>
        <ecNumber evidence="2">2.7.13.3</ecNumber>
    </recommendedName>
</protein>
<accession>A0A5K7YEQ6</accession>
<dbReference type="Pfam" id="PF13426">
    <property type="entry name" value="PAS_9"/>
    <property type="match status" value="1"/>
</dbReference>
<dbReference type="Gene3D" id="3.40.50.2300">
    <property type="match status" value="1"/>
</dbReference>
<dbReference type="InterPro" id="IPR003661">
    <property type="entry name" value="HisK_dim/P_dom"/>
</dbReference>
<dbReference type="InterPro" id="IPR000014">
    <property type="entry name" value="PAS"/>
</dbReference>
<dbReference type="PROSITE" id="PS50109">
    <property type="entry name" value="HIS_KIN"/>
    <property type="match status" value="1"/>
</dbReference>
<dbReference type="InterPro" id="IPR035965">
    <property type="entry name" value="PAS-like_dom_sf"/>
</dbReference>
<dbReference type="NCBIfam" id="TIGR00229">
    <property type="entry name" value="sensory_box"/>
    <property type="match status" value="2"/>
</dbReference>
<dbReference type="Pfam" id="PF02518">
    <property type="entry name" value="HATPase_c"/>
    <property type="match status" value="1"/>
</dbReference>
<dbReference type="PROSITE" id="PS50113">
    <property type="entry name" value="PAC"/>
    <property type="match status" value="1"/>
</dbReference>
<feature type="domain" description="PAS" evidence="8">
    <location>
        <begin position="51"/>
        <end position="105"/>
    </location>
</feature>
<evidence type="ECO:0000256" key="4">
    <source>
        <dbReference type="PROSITE-ProRule" id="PRU00169"/>
    </source>
</evidence>
<organism evidence="10 11">
    <name type="scientific">Desulfosarcina alkanivorans</name>
    <dbReference type="NCBI Taxonomy" id="571177"/>
    <lineage>
        <taxon>Bacteria</taxon>
        <taxon>Pseudomonadati</taxon>
        <taxon>Thermodesulfobacteriota</taxon>
        <taxon>Desulfobacteria</taxon>
        <taxon>Desulfobacterales</taxon>
        <taxon>Desulfosarcinaceae</taxon>
        <taxon>Desulfosarcina</taxon>
    </lineage>
</organism>
<dbReference type="PRINTS" id="PR00344">
    <property type="entry name" value="BCTRLSENSOR"/>
</dbReference>
<dbReference type="PROSITE" id="PS50112">
    <property type="entry name" value="PAS"/>
    <property type="match status" value="2"/>
</dbReference>
<dbReference type="PANTHER" id="PTHR43065">
    <property type="entry name" value="SENSOR HISTIDINE KINASE"/>
    <property type="match status" value="1"/>
</dbReference>
<dbReference type="SMART" id="SM00091">
    <property type="entry name" value="PAS"/>
    <property type="match status" value="2"/>
</dbReference>
<dbReference type="CDD" id="cd00082">
    <property type="entry name" value="HisKA"/>
    <property type="match status" value="1"/>
</dbReference>
<dbReference type="EC" id="2.7.13.3" evidence="2"/>
<dbReference type="Gene3D" id="3.30.565.10">
    <property type="entry name" value="Histidine kinase-like ATPase, C-terminal domain"/>
    <property type="match status" value="1"/>
</dbReference>
<feature type="domain" description="Histidine kinase" evidence="6">
    <location>
        <begin position="435"/>
        <end position="660"/>
    </location>
</feature>
<feature type="domain" description="Response regulatory" evidence="7">
    <location>
        <begin position="679"/>
        <end position="795"/>
    </location>
</feature>
<dbReference type="Pfam" id="PF08448">
    <property type="entry name" value="PAS_4"/>
    <property type="match status" value="1"/>
</dbReference>